<keyword evidence="22" id="KW-1185">Reference proteome</keyword>
<protein>
    <submittedName>
        <fullName evidence="21">Transglycosylase domain-containing protein</fullName>
    </submittedName>
</protein>
<comment type="pathway">
    <text evidence="2">Cell wall biogenesis; peptidoglycan biosynthesis.</text>
</comment>
<evidence type="ECO:0000259" key="19">
    <source>
        <dbReference type="Pfam" id="PF00905"/>
    </source>
</evidence>
<evidence type="ECO:0000256" key="10">
    <source>
        <dbReference type="ARBA" id="ARBA00022801"/>
    </source>
</evidence>
<evidence type="ECO:0000256" key="6">
    <source>
        <dbReference type="ARBA" id="ARBA00022645"/>
    </source>
</evidence>
<keyword evidence="14" id="KW-0511">Multifunctional enzyme</keyword>
<dbReference type="RefSeq" id="WP_265163397.1">
    <property type="nucleotide sequence ID" value="NZ_CP069620.1"/>
</dbReference>
<comment type="similarity">
    <text evidence="3">In the C-terminal section; belongs to the transpeptidase family.</text>
</comment>
<reference evidence="21" key="1">
    <citation type="submission" date="2021-02" db="EMBL/GenBank/DDBJ databases">
        <title>Salinimicrobium sp. nov. isolated from seawater in Tongyeong, Republic of Korea.</title>
        <authorList>
            <person name="Lee S.-J."/>
        </authorList>
    </citation>
    <scope>NUCLEOTIDE SEQUENCE</scope>
    <source>
        <strain evidence="21">HN-2-9-2</strain>
    </source>
</reference>
<evidence type="ECO:0000256" key="13">
    <source>
        <dbReference type="ARBA" id="ARBA00023136"/>
    </source>
</evidence>
<dbReference type="InterPro" id="IPR023346">
    <property type="entry name" value="Lysozyme-like_dom_sf"/>
</dbReference>
<dbReference type="Pfam" id="PF00905">
    <property type="entry name" value="Transpeptidase"/>
    <property type="match status" value="1"/>
</dbReference>
<evidence type="ECO:0000256" key="12">
    <source>
        <dbReference type="ARBA" id="ARBA00022984"/>
    </source>
</evidence>
<organism evidence="21 22">
    <name type="scientific">Salinimicrobium tongyeongense</name>
    <dbReference type="NCBI Taxonomy" id="2809707"/>
    <lineage>
        <taxon>Bacteria</taxon>
        <taxon>Pseudomonadati</taxon>
        <taxon>Bacteroidota</taxon>
        <taxon>Flavobacteriia</taxon>
        <taxon>Flavobacteriales</taxon>
        <taxon>Flavobacteriaceae</taxon>
        <taxon>Salinimicrobium</taxon>
    </lineage>
</organism>
<dbReference type="InterPro" id="IPR001460">
    <property type="entry name" value="PCN-bd_Tpept"/>
</dbReference>
<keyword evidence="6" id="KW-0121">Carboxypeptidase</keyword>
<evidence type="ECO:0000256" key="3">
    <source>
        <dbReference type="ARBA" id="ARBA00007090"/>
    </source>
</evidence>
<evidence type="ECO:0000313" key="22">
    <source>
        <dbReference type="Proteomes" id="UP001163981"/>
    </source>
</evidence>
<evidence type="ECO:0000256" key="5">
    <source>
        <dbReference type="ARBA" id="ARBA00022475"/>
    </source>
</evidence>
<comment type="similarity">
    <text evidence="4">In the N-terminal section; belongs to the glycosyltransferase 51 family.</text>
</comment>
<accession>A0ABY6NQA2</accession>
<evidence type="ECO:0000259" key="20">
    <source>
        <dbReference type="Pfam" id="PF00912"/>
    </source>
</evidence>
<dbReference type="InterPro" id="IPR001264">
    <property type="entry name" value="Glyco_trans_51"/>
</dbReference>
<keyword evidence="18" id="KW-1133">Transmembrane helix</keyword>
<gene>
    <name evidence="21" type="ORF">JRG66_14005</name>
</gene>
<keyword evidence="8" id="KW-0328">Glycosyltransferase</keyword>
<dbReference type="InterPro" id="IPR012338">
    <property type="entry name" value="Beta-lactam/transpept-like"/>
</dbReference>
<evidence type="ECO:0000256" key="4">
    <source>
        <dbReference type="ARBA" id="ARBA00007739"/>
    </source>
</evidence>
<keyword evidence="11" id="KW-0133">Cell shape</keyword>
<dbReference type="InterPro" id="IPR036950">
    <property type="entry name" value="PBP_transglycosylase"/>
</dbReference>
<keyword evidence="13 18" id="KW-0472">Membrane</keyword>
<dbReference type="InterPro" id="IPR050396">
    <property type="entry name" value="Glycosyltr_51/Transpeptidase"/>
</dbReference>
<evidence type="ECO:0000256" key="8">
    <source>
        <dbReference type="ARBA" id="ARBA00022676"/>
    </source>
</evidence>
<dbReference type="SUPFAM" id="SSF56601">
    <property type="entry name" value="beta-lactamase/transpeptidase-like"/>
    <property type="match status" value="1"/>
</dbReference>
<sequence>MNLKNLKLTPVKKWVLGILLSCIAIFGFFFLSIYWGWWGKLPSTEELRNLNQNEATEIFSSEGKLLGKYYIFDRQPVLYDDLPQHLIDALIATEDVRFYEHSGIDNRSLLRVFFKTILMGDESSGGGSTITLQLAKNLFGRKDYGHFGIVVNKVREAIIAQRLEDIYTKKEIIGLYFNTVPFSDNTYGIESAAMKFFSTGTKDLTLDEAATLVGTLKASHYYNPRLFPDRSLQRRNVVLSQMNKYGYLPSEEYVKHRAKPLELNYQYFSNNDGVAPYFRSQLKKELSKVLDTLKKENGDSYNLYRDGLQIHTTIDYEMQQLAEEAMKEHMAALQGQFEKAYGKNPPWKRKDILEDALQNSKQYKALAAAGWSKEQIMDSLHRKTDMELFDWGQKKLLSASIADSLQHYMKFLNMGMINMEPSTGAVKSWVGGINHKYFKYDHVSQSRRQIGSTFKPVVYTAAVEAGIDPCTYYSVREVTYEGGWTPSNSGSEEEDPYMNYPMATALAQSINTIAVKVLFDVGLGNVLTQAKKMMFPEDLPAYPSLALGTAELSAAELASSFSSYVNRGKAAKPYYLTKILDKYGNEIASFKPQIASQPAFSNTTRQVMIEMMKGTVNSGTASRLRYKYNLPNDIAGKTGTTQNNRDGWFVGITPKLVSVTWAGTDDARIGFPSTYLGQGANSALPAFALLLQKMNAEPEFNDITQAKFAAPSSTVQMMLNCEPEKRDNFLERLFTKGDEPKKAKKEKKDGLFSKIKGLFKKKN</sequence>
<evidence type="ECO:0000256" key="14">
    <source>
        <dbReference type="ARBA" id="ARBA00023268"/>
    </source>
</evidence>
<proteinExistence type="inferred from homology"/>
<evidence type="ECO:0000313" key="21">
    <source>
        <dbReference type="EMBL" id="UZH55057.1"/>
    </source>
</evidence>
<dbReference type="EMBL" id="CP069620">
    <property type="protein sequence ID" value="UZH55057.1"/>
    <property type="molecule type" value="Genomic_DNA"/>
</dbReference>
<feature type="transmembrane region" description="Helical" evidence="18">
    <location>
        <begin position="14"/>
        <end position="38"/>
    </location>
</feature>
<keyword evidence="18" id="KW-0812">Transmembrane</keyword>
<keyword evidence="15" id="KW-0961">Cell wall biogenesis/degradation</keyword>
<keyword evidence="7" id="KW-0645">Protease</keyword>
<evidence type="ECO:0000256" key="17">
    <source>
        <dbReference type="ARBA" id="ARBA00049902"/>
    </source>
</evidence>
<dbReference type="PANTHER" id="PTHR32282">
    <property type="entry name" value="BINDING PROTEIN TRANSPEPTIDASE, PUTATIVE-RELATED"/>
    <property type="match status" value="1"/>
</dbReference>
<evidence type="ECO:0000256" key="15">
    <source>
        <dbReference type="ARBA" id="ARBA00023316"/>
    </source>
</evidence>
<dbReference type="Gene3D" id="1.10.3810.10">
    <property type="entry name" value="Biosynthetic peptidoglycan transglycosylase-like"/>
    <property type="match status" value="1"/>
</dbReference>
<evidence type="ECO:0000256" key="11">
    <source>
        <dbReference type="ARBA" id="ARBA00022960"/>
    </source>
</evidence>
<name>A0ABY6NQA2_9FLAO</name>
<dbReference type="Proteomes" id="UP001163981">
    <property type="component" value="Chromosome"/>
</dbReference>
<keyword evidence="10" id="KW-0378">Hydrolase</keyword>
<keyword evidence="12" id="KW-0573">Peptidoglycan synthesis</keyword>
<evidence type="ECO:0000256" key="2">
    <source>
        <dbReference type="ARBA" id="ARBA00004752"/>
    </source>
</evidence>
<evidence type="ECO:0000256" key="7">
    <source>
        <dbReference type="ARBA" id="ARBA00022670"/>
    </source>
</evidence>
<keyword evidence="9" id="KW-0808">Transferase</keyword>
<dbReference type="Pfam" id="PF00912">
    <property type="entry name" value="Transgly"/>
    <property type="match status" value="1"/>
</dbReference>
<evidence type="ECO:0000256" key="1">
    <source>
        <dbReference type="ARBA" id="ARBA00004236"/>
    </source>
</evidence>
<comment type="catalytic activity">
    <reaction evidence="17">
        <text>[GlcNAc-(1-&gt;4)-Mur2Ac(oyl-L-Ala-gamma-D-Glu-L-Lys-D-Ala-D-Ala)](n)-di-trans,octa-cis-undecaprenyl diphosphate + beta-D-GlcNAc-(1-&gt;4)-Mur2Ac(oyl-L-Ala-gamma-D-Glu-L-Lys-D-Ala-D-Ala)-di-trans,octa-cis-undecaprenyl diphosphate = [GlcNAc-(1-&gt;4)-Mur2Ac(oyl-L-Ala-gamma-D-Glu-L-Lys-D-Ala-D-Ala)](n+1)-di-trans,octa-cis-undecaprenyl diphosphate + di-trans,octa-cis-undecaprenyl diphosphate + H(+)</text>
        <dbReference type="Rhea" id="RHEA:23708"/>
        <dbReference type="Rhea" id="RHEA-COMP:9602"/>
        <dbReference type="Rhea" id="RHEA-COMP:9603"/>
        <dbReference type="ChEBI" id="CHEBI:15378"/>
        <dbReference type="ChEBI" id="CHEBI:58405"/>
        <dbReference type="ChEBI" id="CHEBI:60033"/>
        <dbReference type="ChEBI" id="CHEBI:78435"/>
        <dbReference type="EC" id="2.4.99.28"/>
    </reaction>
</comment>
<feature type="domain" description="Glycosyl transferase family 51" evidence="20">
    <location>
        <begin position="71"/>
        <end position="242"/>
    </location>
</feature>
<comment type="subcellular location">
    <subcellularLocation>
        <location evidence="1">Cell membrane</location>
    </subcellularLocation>
</comment>
<dbReference type="SUPFAM" id="SSF53955">
    <property type="entry name" value="Lysozyme-like"/>
    <property type="match status" value="1"/>
</dbReference>
<evidence type="ECO:0000256" key="9">
    <source>
        <dbReference type="ARBA" id="ARBA00022679"/>
    </source>
</evidence>
<feature type="domain" description="Penicillin-binding protein transpeptidase" evidence="19">
    <location>
        <begin position="418"/>
        <end position="655"/>
    </location>
</feature>
<comment type="catalytic activity">
    <reaction evidence="16">
        <text>Preferential cleavage: (Ac)2-L-Lys-D-Ala-|-D-Ala. Also transpeptidation of peptidyl-alanyl moieties that are N-acyl substituents of D-alanine.</text>
        <dbReference type="EC" id="3.4.16.4"/>
    </reaction>
</comment>
<evidence type="ECO:0000256" key="18">
    <source>
        <dbReference type="SAM" id="Phobius"/>
    </source>
</evidence>
<keyword evidence="5" id="KW-1003">Cell membrane</keyword>
<evidence type="ECO:0000256" key="16">
    <source>
        <dbReference type="ARBA" id="ARBA00034000"/>
    </source>
</evidence>
<dbReference type="PANTHER" id="PTHR32282:SF11">
    <property type="entry name" value="PENICILLIN-BINDING PROTEIN 1B"/>
    <property type="match status" value="1"/>
</dbReference>
<dbReference type="Gene3D" id="3.40.710.10">
    <property type="entry name" value="DD-peptidase/beta-lactamase superfamily"/>
    <property type="match status" value="2"/>
</dbReference>